<comment type="cofactor">
    <cofactor evidence="8">
        <name>Mn(2+)</name>
        <dbReference type="ChEBI" id="CHEBI:29035"/>
    </cofactor>
    <text evidence="8">Binds 2 manganese ions per subunit.</text>
</comment>
<evidence type="ECO:0000256" key="5">
    <source>
        <dbReference type="ARBA" id="ARBA00022670"/>
    </source>
</evidence>
<name>A0A0B1Q5Y8_9HYPH</name>
<keyword evidence="7 8" id="KW-0464">Manganese</keyword>
<feature type="compositionally biased region" description="Basic and acidic residues" evidence="9">
    <location>
        <begin position="138"/>
        <end position="149"/>
    </location>
</feature>
<feature type="active site" evidence="8">
    <location>
        <position position="274"/>
    </location>
</feature>
<comment type="function">
    <text evidence="8">Presumably involved in the processing and regular turnover of intracellular proteins. Catalyzes the removal of unsubstituted N-terminal amino acids from various peptides.</text>
</comment>
<evidence type="ECO:0000256" key="8">
    <source>
        <dbReference type="HAMAP-Rule" id="MF_00181"/>
    </source>
</evidence>
<keyword evidence="6 8" id="KW-0378">Hydrolase</keyword>
<feature type="binding site" evidence="8">
    <location>
        <position position="267"/>
    </location>
    <ligand>
        <name>Mn(2+)</name>
        <dbReference type="ChEBI" id="CHEBI:29035"/>
        <label>1</label>
    </ligand>
</feature>
<dbReference type="SUPFAM" id="SSF53187">
    <property type="entry name" value="Zn-dependent exopeptidases"/>
    <property type="match status" value="1"/>
</dbReference>
<dbReference type="OrthoDB" id="9809354at2"/>
<dbReference type="InterPro" id="IPR008283">
    <property type="entry name" value="Peptidase_M17_N"/>
</dbReference>
<comment type="similarity">
    <text evidence="3 8">Belongs to the peptidase M17 family.</text>
</comment>
<dbReference type="STRING" id="370622.LA66_12280"/>
<feature type="domain" description="Cytosol aminopeptidase" evidence="10">
    <location>
        <begin position="342"/>
        <end position="349"/>
    </location>
</feature>
<dbReference type="GO" id="GO:0006508">
    <property type="term" value="P:proteolysis"/>
    <property type="evidence" value="ECO:0007669"/>
    <property type="project" value="UniProtKB-KW"/>
</dbReference>
<feature type="active site" evidence="8">
    <location>
        <position position="348"/>
    </location>
</feature>
<feature type="binding site" evidence="8">
    <location>
        <position position="346"/>
    </location>
    <ligand>
        <name>Mn(2+)</name>
        <dbReference type="ChEBI" id="CHEBI:29035"/>
        <label>1</label>
    </ligand>
</feature>
<accession>A0A0B1Q5Y8</accession>
<dbReference type="PANTHER" id="PTHR11963:SF23">
    <property type="entry name" value="CYTOSOL AMINOPEPTIDASE"/>
    <property type="match status" value="1"/>
</dbReference>
<evidence type="ECO:0000256" key="2">
    <source>
        <dbReference type="ARBA" id="ARBA00000967"/>
    </source>
</evidence>
<dbReference type="PRINTS" id="PR00481">
    <property type="entry name" value="LAMNOPPTDASE"/>
</dbReference>
<feature type="binding site" evidence="8">
    <location>
        <position position="346"/>
    </location>
    <ligand>
        <name>Mn(2+)</name>
        <dbReference type="ChEBI" id="CHEBI:29035"/>
        <label>2</label>
    </ligand>
</feature>
<dbReference type="EC" id="3.4.11.10" evidence="8"/>
<comment type="catalytic activity">
    <reaction evidence="1 8">
        <text>Release of an N-terminal amino acid, Xaa-|-Yaa-, in which Xaa is preferably Leu, but may be other amino acids including Pro although not Arg or Lys, and Yaa may be Pro. Amino acid amides and methyl esters are also readily hydrolyzed, but rates on arylamides are exceedingly low.</text>
        <dbReference type="EC" id="3.4.11.1"/>
    </reaction>
</comment>
<evidence type="ECO:0000256" key="1">
    <source>
        <dbReference type="ARBA" id="ARBA00000135"/>
    </source>
</evidence>
<dbReference type="EMBL" id="JRFJ01000003">
    <property type="protein sequence ID" value="KHJ54235.1"/>
    <property type="molecule type" value="Genomic_DNA"/>
</dbReference>
<keyword evidence="5 8" id="KW-0645">Protease</keyword>
<dbReference type="SUPFAM" id="SSF52949">
    <property type="entry name" value="Macro domain-like"/>
    <property type="match status" value="1"/>
</dbReference>
<dbReference type="Gene3D" id="3.40.220.10">
    <property type="entry name" value="Leucine Aminopeptidase, subunit E, domain 1"/>
    <property type="match status" value="1"/>
</dbReference>
<dbReference type="RefSeq" id="WP_039193471.1">
    <property type="nucleotide sequence ID" value="NZ_JRFJ01000003.1"/>
</dbReference>
<dbReference type="AlphaFoldDB" id="A0A0B1Q5Y8"/>
<evidence type="ECO:0000259" key="10">
    <source>
        <dbReference type="PROSITE" id="PS00631"/>
    </source>
</evidence>
<dbReference type="EC" id="3.4.11.1" evidence="8"/>
<dbReference type="CDD" id="cd00433">
    <property type="entry name" value="Peptidase_M17"/>
    <property type="match status" value="1"/>
</dbReference>
<dbReference type="GO" id="GO:0070006">
    <property type="term" value="F:metalloaminopeptidase activity"/>
    <property type="evidence" value="ECO:0007669"/>
    <property type="project" value="InterPro"/>
</dbReference>
<keyword evidence="4 8" id="KW-0031">Aminopeptidase</keyword>
<dbReference type="PROSITE" id="PS00631">
    <property type="entry name" value="CYTOSOL_AP"/>
    <property type="match status" value="1"/>
</dbReference>
<comment type="caution">
    <text evidence="11">The sequence shown here is derived from an EMBL/GenBank/DDBJ whole genome shotgun (WGS) entry which is preliminary data.</text>
</comment>
<dbReference type="GO" id="GO:0030145">
    <property type="term" value="F:manganese ion binding"/>
    <property type="evidence" value="ECO:0007669"/>
    <property type="project" value="UniProtKB-UniRule"/>
</dbReference>
<dbReference type="Proteomes" id="UP000030826">
    <property type="component" value="Unassembled WGS sequence"/>
</dbReference>
<keyword evidence="8" id="KW-0479">Metal-binding</keyword>
<sequence length="498" mass="52515">MALTPTIAFSTTRPPEDGVRVVLADDVSALPGLVGEALAEQVRRAAEAAKFKAKLLSSVEVLAPSGSGLDKLVVVGIKAEKGRSEEDWLKIGGTILARTKGASGVSVVATGASPAEVAGMAEGAVLRAYDFDLYKSKKPKDDADSEVPRQDAPGTITFHVGDEDASRAAYERREPVGEGVILARNLVNEPANILTTVEYARRIEALRDFGLEVEILEEEQLAELKMFALLGVAQGSPSPARLAVIRWNGGAEGETPVAFVGKGVVFDTGGISIKPAAGMEDMKGDMGGSAAVVGLMRALAGRKAKVNAVGVVGLVENAIDGKAQRPGDIVRAMSGTTIEVLNTDAEGRLVLADALWYTQDRFKPRFMVNLATLTGAIIVALGNHYAGLFSNDDALSAQLSSAGEVTGEKVWRMPLGKEYDKMIEGKFADIRNIGGGRAAGSITAAQFLQRFVNDVPWAHLDVAGTAMGSPSNEYSQSWASGFGVRLLDRLVSDNYEQA</sequence>
<reference evidence="11 12" key="1">
    <citation type="submission" date="2014-09" db="EMBL/GenBank/DDBJ databases">
        <title>Isolation and characterization of Aurantimonas altamirensis ON-56566 from clinical sample following a dog bite.</title>
        <authorList>
            <person name="Eshaghi A."/>
            <person name="Li A."/>
            <person name="Shahinas D."/>
            <person name="Bahn P."/>
            <person name="Kus J.V."/>
            <person name="Patel S.N."/>
        </authorList>
    </citation>
    <scope>NUCLEOTIDE SEQUENCE [LARGE SCALE GENOMIC DNA]</scope>
    <source>
        <strain evidence="11 12">ON-56566</strain>
    </source>
</reference>
<dbReference type="GO" id="GO:0005737">
    <property type="term" value="C:cytoplasm"/>
    <property type="evidence" value="ECO:0007669"/>
    <property type="project" value="UniProtKB-SubCell"/>
</dbReference>
<feature type="binding site" evidence="8">
    <location>
        <position position="344"/>
    </location>
    <ligand>
        <name>Mn(2+)</name>
        <dbReference type="ChEBI" id="CHEBI:29035"/>
        <label>1</label>
    </ligand>
</feature>
<dbReference type="HAMAP" id="MF_00181">
    <property type="entry name" value="Cytosol_peptidase_M17"/>
    <property type="match status" value="1"/>
</dbReference>
<dbReference type="Gene3D" id="3.40.630.10">
    <property type="entry name" value="Zn peptidases"/>
    <property type="match status" value="1"/>
</dbReference>
<feature type="region of interest" description="Disordered" evidence="9">
    <location>
        <begin position="138"/>
        <end position="158"/>
    </location>
</feature>
<feature type="binding site" evidence="8">
    <location>
        <position position="267"/>
    </location>
    <ligand>
        <name>Mn(2+)</name>
        <dbReference type="ChEBI" id="CHEBI:29035"/>
        <label>2</label>
    </ligand>
</feature>
<comment type="catalytic activity">
    <reaction evidence="2 8">
        <text>Release of an N-terminal amino acid, preferentially leucine, but not glutamic or aspartic acids.</text>
        <dbReference type="EC" id="3.4.11.10"/>
    </reaction>
</comment>
<evidence type="ECO:0000256" key="9">
    <source>
        <dbReference type="SAM" id="MobiDB-lite"/>
    </source>
</evidence>
<dbReference type="Pfam" id="PF02789">
    <property type="entry name" value="Peptidase_M17_N"/>
    <property type="match status" value="1"/>
</dbReference>
<dbReference type="NCBIfam" id="NF002077">
    <property type="entry name" value="PRK00913.2-4"/>
    <property type="match status" value="1"/>
</dbReference>
<evidence type="ECO:0000256" key="7">
    <source>
        <dbReference type="ARBA" id="ARBA00023211"/>
    </source>
</evidence>
<gene>
    <name evidence="8" type="primary">pepA</name>
    <name evidence="11" type="ORF">LA66_12280</name>
</gene>
<dbReference type="PANTHER" id="PTHR11963">
    <property type="entry name" value="LEUCINE AMINOPEPTIDASE-RELATED"/>
    <property type="match status" value="1"/>
</dbReference>
<dbReference type="NCBIfam" id="NF002075">
    <property type="entry name" value="PRK00913.2-2"/>
    <property type="match status" value="1"/>
</dbReference>
<evidence type="ECO:0000256" key="3">
    <source>
        <dbReference type="ARBA" id="ARBA00009528"/>
    </source>
</evidence>
<comment type="subcellular location">
    <subcellularLocation>
        <location evidence="8">Cytoplasm</location>
    </subcellularLocation>
</comment>
<dbReference type="InterPro" id="IPR011356">
    <property type="entry name" value="Leucine_aapep/pepB"/>
</dbReference>
<dbReference type="Pfam" id="PF00883">
    <property type="entry name" value="Peptidase_M17"/>
    <property type="match status" value="1"/>
</dbReference>
<evidence type="ECO:0000256" key="6">
    <source>
        <dbReference type="ARBA" id="ARBA00022801"/>
    </source>
</evidence>
<protein>
    <recommendedName>
        <fullName evidence="8">Probable cytosol aminopeptidase</fullName>
        <ecNumber evidence="8">3.4.11.1</ecNumber>
    </recommendedName>
    <alternativeName>
        <fullName evidence="8">Leucine aminopeptidase</fullName>
        <shortName evidence="8">LAP</shortName>
        <ecNumber evidence="8">3.4.11.10</ecNumber>
    </alternativeName>
    <alternativeName>
        <fullName evidence="8">Leucyl aminopeptidase</fullName>
    </alternativeName>
</protein>
<keyword evidence="8" id="KW-0963">Cytoplasm</keyword>
<evidence type="ECO:0000313" key="12">
    <source>
        <dbReference type="Proteomes" id="UP000030826"/>
    </source>
</evidence>
<dbReference type="InterPro" id="IPR043472">
    <property type="entry name" value="Macro_dom-like"/>
</dbReference>
<feature type="binding site" evidence="8">
    <location>
        <position position="285"/>
    </location>
    <ligand>
        <name>Mn(2+)</name>
        <dbReference type="ChEBI" id="CHEBI:29035"/>
        <label>2</label>
    </ligand>
</feature>
<dbReference type="InterPro" id="IPR023042">
    <property type="entry name" value="Peptidase_M17_leu_NH2_pept"/>
</dbReference>
<evidence type="ECO:0000256" key="4">
    <source>
        <dbReference type="ARBA" id="ARBA00022438"/>
    </source>
</evidence>
<feature type="binding site" evidence="8">
    <location>
        <position position="262"/>
    </location>
    <ligand>
        <name>Mn(2+)</name>
        <dbReference type="ChEBI" id="CHEBI:29035"/>
        <label>2</label>
    </ligand>
</feature>
<organism evidence="11 12">
    <name type="scientific">Aureimonas altamirensis</name>
    <dbReference type="NCBI Taxonomy" id="370622"/>
    <lineage>
        <taxon>Bacteria</taxon>
        <taxon>Pseudomonadati</taxon>
        <taxon>Pseudomonadota</taxon>
        <taxon>Alphaproteobacteria</taxon>
        <taxon>Hyphomicrobiales</taxon>
        <taxon>Aurantimonadaceae</taxon>
        <taxon>Aureimonas</taxon>
    </lineage>
</organism>
<evidence type="ECO:0000313" key="11">
    <source>
        <dbReference type="EMBL" id="KHJ54235.1"/>
    </source>
</evidence>
<proteinExistence type="inferred from homology"/>
<dbReference type="InterPro" id="IPR000819">
    <property type="entry name" value="Peptidase_M17_C"/>
</dbReference>